<dbReference type="PROSITE" id="PS00237">
    <property type="entry name" value="G_PROTEIN_RECEP_F1_1"/>
    <property type="match status" value="1"/>
</dbReference>
<protein>
    <recommendedName>
        <fullName evidence="11">G-protein coupled receptors family 1 profile domain-containing protein</fullName>
    </recommendedName>
</protein>
<dbReference type="PROSITE" id="PS50262">
    <property type="entry name" value="G_PROTEIN_RECEP_F1_2"/>
    <property type="match status" value="1"/>
</dbReference>
<dbReference type="AlphaFoldDB" id="A0AAD7SU37"/>
<keyword evidence="13" id="KW-1185">Reference proteome</keyword>
<comment type="similarity">
    <text evidence="9">Belongs to the G-protein coupled receptor 1 family.</text>
</comment>
<sequence length="316" mass="35501">MGTSDSSATIGFAYDYDYDYSHYYSNDSEPHQNSGPCDKAHVKASAKILLPVLYTFVCALGIVGNTFLVFVLIKCIKLRSAMSMYLLNMAVSDILFAVTLPFWAVYAHSEWIFGDVGCKVITVIYTVNLYSSIFFITCISLDRYLSIVWASPTKSFGSVPKGGTVCAVVWAIAFLAAAPDLSFVKMQELDGKKTCVHDFGEEHTSLWRVFTRFELNILGFLMPFLAMLFFYLRIYCVAFRSKMGKKCRALRLAVALVVVFFVLWFPYNLVVLLHSLQDLHVMISDCAASRRLDLALQVTESLAFTHACLNPICTRL</sequence>
<dbReference type="EMBL" id="JAINUG010000036">
    <property type="protein sequence ID" value="KAJ8408202.1"/>
    <property type="molecule type" value="Genomic_DNA"/>
</dbReference>
<evidence type="ECO:0000256" key="8">
    <source>
        <dbReference type="ARBA" id="ARBA00023224"/>
    </source>
</evidence>
<dbReference type="GO" id="GO:0019957">
    <property type="term" value="F:C-C chemokine binding"/>
    <property type="evidence" value="ECO:0007669"/>
    <property type="project" value="TreeGrafter"/>
</dbReference>
<feature type="transmembrane region" description="Helical" evidence="10">
    <location>
        <begin position="120"/>
        <end position="141"/>
    </location>
</feature>
<organism evidence="12 13">
    <name type="scientific">Aldrovandia affinis</name>
    <dbReference type="NCBI Taxonomy" id="143900"/>
    <lineage>
        <taxon>Eukaryota</taxon>
        <taxon>Metazoa</taxon>
        <taxon>Chordata</taxon>
        <taxon>Craniata</taxon>
        <taxon>Vertebrata</taxon>
        <taxon>Euteleostomi</taxon>
        <taxon>Actinopterygii</taxon>
        <taxon>Neopterygii</taxon>
        <taxon>Teleostei</taxon>
        <taxon>Notacanthiformes</taxon>
        <taxon>Halosauridae</taxon>
        <taxon>Aldrovandia</taxon>
    </lineage>
</organism>
<accession>A0AAD7SU37</accession>
<dbReference type="GO" id="GO:0060326">
    <property type="term" value="P:cell chemotaxis"/>
    <property type="evidence" value="ECO:0007669"/>
    <property type="project" value="TreeGrafter"/>
</dbReference>
<dbReference type="GO" id="GO:0007204">
    <property type="term" value="P:positive regulation of cytosolic calcium ion concentration"/>
    <property type="evidence" value="ECO:0007669"/>
    <property type="project" value="TreeGrafter"/>
</dbReference>
<keyword evidence="3 9" id="KW-0812">Transmembrane</keyword>
<evidence type="ECO:0000256" key="9">
    <source>
        <dbReference type="RuleBase" id="RU000688"/>
    </source>
</evidence>
<evidence type="ECO:0000256" key="5">
    <source>
        <dbReference type="ARBA" id="ARBA00023040"/>
    </source>
</evidence>
<feature type="domain" description="G-protein coupled receptors family 1 profile" evidence="11">
    <location>
        <begin position="64"/>
        <end position="314"/>
    </location>
</feature>
<reference evidence="12" key="1">
    <citation type="journal article" date="2023" name="Science">
        <title>Genome structures resolve the early diversification of teleost fishes.</title>
        <authorList>
            <person name="Parey E."/>
            <person name="Louis A."/>
            <person name="Montfort J."/>
            <person name="Bouchez O."/>
            <person name="Roques C."/>
            <person name="Iampietro C."/>
            <person name="Lluch J."/>
            <person name="Castinel A."/>
            <person name="Donnadieu C."/>
            <person name="Desvignes T."/>
            <person name="Floi Bucao C."/>
            <person name="Jouanno E."/>
            <person name="Wen M."/>
            <person name="Mejri S."/>
            <person name="Dirks R."/>
            <person name="Jansen H."/>
            <person name="Henkel C."/>
            <person name="Chen W.J."/>
            <person name="Zahm M."/>
            <person name="Cabau C."/>
            <person name="Klopp C."/>
            <person name="Thompson A.W."/>
            <person name="Robinson-Rechavi M."/>
            <person name="Braasch I."/>
            <person name="Lecointre G."/>
            <person name="Bobe J."/>
            <person name="Postlethwait J.H."/>
            <person name="Berthelot C."/>
            <person name="Roest Crollius H."/>
            <person name="Guiguen Y."/>
        </authorList>
    </citation>
    <scope>NUCLEOTIDE SEQUENCE</scope>
    <source>
        <strain evidence="12">NC1722</strain>
    </source>
</reference>
<dbReference type="CDD" id="cd14984">
    <property type="entry name" value="7tmA_Chemokine_R"/>
    <property type="match status" value="1"/>
</dbReference>
<keyword evidence="4 10" id="KW-1133">Transmembrane helix</keyword>
<dbReference type="GO" id="GO:0006955">
    <property type="term" value="P:immune response"/>
    <property type="evidence" value="ECO:0007669"/>
    <property type="project" value="TreeGrafter"/>
</dbReference>
<name>A0AAD7SU37_9TELE</name>
<evidence type="ECO:0000313" key="13">
    <source>
        <dbReference type="Proteomes" id="UP001221898"/>
    </source>
</evidence>
<evidence type="ECO:0000256" key="10">
    <source>
        <dbReference type="SAM" id="Phobius"/>
    </source>
</evidence>
<evidence type="ECO:0000256" key="6">
    <source>
        <dbReference type="ARBA" id="ARBA00023136"/>
    </source>
</evidence>
<feature type="transmembrane region" description="Helical" evidence="10">
    <location>
        <begin position="48"/>
        <end position="73"/>
    </location>
</feature>
<comment type="caution">
    <text evidence="12">The sequence shown here is derived from an EMBL/GenBank/DDBJ whole genome shotgun (WGS) entry which is preliminary data.</text>
</comment>
<evidence type="ECO:0000256" key="7">
    <source>
        <dbReference type="ARBA" id="ARBA00023170"/>
    </source>
</evidence>
<dbReference type="SUPFAM" id="SSF81321">
    <property type="entry name" value="Family A G protein-coupled receptor-like"/>
    <property type="match status" value="1"/>
</dbReference>
<dbReference type="PANTHER" id="PTHR10489">
    <property type="entry name" value="CELL ADHESION MOLECULE"/>
    <property type="match status" value="1"/>
</dbReference>
<feature type="transmembrane region" description="Helical" evidence="10">
    <location>
        <begin position="162"/>
        <end position="179"/>
    </location>
</feature>
<gene>
    <name evidence="12" type="ORF">AAFF_G00264300</name>
</gene>
<evidence type="ECO:0000313" key="12">
    <source>
        <dbReference type="EMBL" id="KAJ8408202.1"/>
    </source>
</evidence>
<dbReference type="Gene3D" id="1.20.1070.10">
    <property type="entry name" value="Rhodopsin 7-helix transmembrane proteins"/>
    <property type="match status" value="1"/>
</dbReference>
<dbReference type="GO" id="GO:0019722">
    <property type="term" value="P:calcium-mediated signaling"/>
    <property type="evidence" value="ECO:0007669"/>
    <property type="project" value="TreeGrafter"/>
</dbReference>
<dbReference type="InterPro" id="IPR000276">
    <property type="entry name" value="GPCR_Rhodpsn"/>
</dbReference>
<keyword evidence="2" id="KW-1003">Cell membrane</keyword>
<evidence type="ECO:0000256" key="3">
    <source>
        <dbReference type="ARBA" id="ARBA00022692"/>
    </source>
</evidence>
<dbReference type="InterPro" id="IPR050119">
    <property type="entry name" value="CCR1-9-like"/>
</dbReference>
<dbReference type="InterPro" id="IPR017452">
    <property type="entry name" value="GPCR_Rhodpsn_7TM"/>
</dbReference>
<keyword evidence="8 9" id="KW-0807">Transducer</keyword>
<dbReference type="GO" id="GO:0009897">
    <property type="term" value="C:external side of plasma membrane"/>
    <property type="evidence" value="ECO:0007669"/>
    <property type="project" value="TreeGrafter"/>
</dbReference>
<evidence type="ECO:0000259" key="11">
    <source>
        <dbReference type="PROSITE" id="PS50262"/>
    </source>
</evidence>
<feature type="transmembrane region" description="Helical" evidence="10">
    <location>
        <begin position="217"/>
        <end position="237"/>
    </location>
</feature>
<dbReference type="PRINTS" id="PR00657">
    <property type="entry name" value="CCCHEMOKINER"/>
</dbReference>
<keyword evidence="5 9" id="KW-0297">G-protein coupled receptor</keyword>
<dbReference type="GO" id="GO:0016493">
    <property type="term" value="F:C-C chemokine receptor activity"/>
    <property type="evidence" value="ECO:0007669"/>
    <property type="project" value="TreeGrafter"/>
</dbReference>
<feature type="transmembrane region" description="Helical" evidence="10">
    <location>
        <begin position="249"/>
        <end position="267"/>
    </location>
</feature>
<dbReference type="InterPro" id="IPR000355">
    <property type="entry name" value="Chemokine_rcpt"/>
</dbReference>
<keyword evidence="6 10" id="KW-0472">Membrane</keyword>
<dbReference type="PANTHER" id="PTHR10489:SF942">
    <property type="entry name" value="ATYPICAL CHEMOKINE RECEPTOR 2"/>
    <property type="match status" value="1"/>
</dbReference>
<evidence type="ECO:0000256" key="4">
    <source>
        <dbReference type="ARBA" id="ARBA00022989"/>
    </source>
</evidence>
<keyword evidence="7 9" id="KW-0675">Receptor</keyword>
<dbReference type="PRINTS" id="PR00237">
    <property type="entry name" value="GPCRRHODOPSN"/>
</dbReference>
<evidence type="ECO:0000256" key="2">
    <source>
        <dbReference type="ARBA" id="ARBA00022475"/>
    </source>
</evidence>
<dbReference type="Pfam" id="PF00001">
    <property type="entry name" value="7tm_1"/>
    <property type="match status" value="1"/>
</dbReference>
<dbReference type="Proteomes" id="UP001221898">
    <property type="component" value="Unassembled WGS sequence"/>
</dbReference>
<evidence type="ECO:0000256" key="1">
    <source>
        <dbReference type="ARBA" id="ARBA00004651"/>
    </source>
</evidence>
<proteinExistence type="inferred from homology"/>
<comment type="subcellular location">
    <subcellularLocation>
        <location evidence="1">Cell membrane</location>
        <topology evidence="1">Multi-pass membrane protein</topology>
    </subcellularLocation>
</comment>
<feature type="transmembrane region" description="Helical" evidence="10">
    <location>
        <begin position="85"/>
        <end position="108"/>
    </location>
</feature>